<keyword evidence="1" id="KW-1133">Transmembrane helix</keyword>
<dbReference type="Pfam" id="PF20482">
    <property type="entry name" value="DUF6722"/>
    <property type="match status" value="1"/>
</dbReference>
<organism evidence="2 3">
    <name type="scientific">Prevotella multiformis DSM 16608</name>
    <dbReference type="NCBI Taxonomy" id="888743"/>
    <lineage>
        <taxon>Bacteria</taxon>
        <taxon>Pseudomonadati</taxon>
        <taxon>Bacteroidota</taxon>
        <taxon>Bacteroidia</taxon>
        <taxon>Bacteroidales</taxon>
        <taxon>Prevotellaceae</taxon>
        <taxon>Prevotella</taxon>
    </lineage>
</organism>
<accession>F0F342</accession>
<sequence length="68" mass="7418">MTDKLKEKLGDWLLDIAKYLMTAVALTSIFDGLGAPMTSIVALFISILLMALAVILFQTSNNNQEGDK</sequence>
<gene>
    <name evidence="2" type="ORF">HMPREF9141_0008</name>
</gene>
<name>F0F342_9BACT</name>
<evidence type="ECO:0000313" key="3">
    <source>
        <dbReference type="Proteomes" id="UP000005697"/>
    </source>
</evidence>
<evidence type="ECO:0000256" key="1">
    <source>
        <dbReference type="SAM" id="Phobius"/>
    </source>
</evidence>
<dbReference type="RefSeq" id="WP_007367550.1">
    <property type="nucleotide sequence ID" value="NZ_GL872283.1"/>
</dbReference>
<dbReference type="STRING" id="888743.HMPREF9141_0008"/>
<protein>
    <submittedName>
        <fullName evidence="2">Uncharacterized protein</fullName>
    </submittedName>
</protein>
<proteinExistence type="predicted"/>
<dbReference type="AlphaFoldDB" id="F0F342"/>
<reference evidence="2 3" key="1">
    <citation type="submission" date="2011-01" db="EMBL/GenBank/DDBJ databases">
        <authorList>
            <person name="Muzny D."/>
            <person name="Qin X."/>
            <person name="Deng J."/>
            <person name="Jiang H."/>
            <person name="Liu Y."/>
            <person name="Qu J."/>
            <person name="Song X.-Z."/>
            <person name="Zhang L."/>
            <person name="Thornton R."/>
            <person name="Coyle M."/>
            <person name="Francisco L."/>
            <person name="Jackson L."/>
            <person name="Javaid M."/>
            <person name="Korchina V."/>
            <person name="Kovar C."/>
            <person name="Mata R."/>
            <person name="Mathew T."/>
            <person name="Ngo R."/>
            <person name="Nguyen L."/>
            <person name="Nguyen N."/>
            <person name="Okwuonu G."/>
            <person name="Ongeri F."/>
            <person name="Pham C."/>
            <person name="Simmons D."/>
            <person name="Wilczek-Boney K."/>
            <person name="Hale W."/>
            <person name="Jakkamsetti A."/>
            <person name="Pham P."/>
            <person name="Ruth R."/>
            <person name="San Lucas F."/>
            <person name="Warren J."/>
            <person name="Zhang J."/>
            <person name="Zhao Z."/>
            <person name="Zhou C."/>
            <person name="Zhu D."/>
            <person name="Lee S."/>
            <person name="Bess C."/>
            <person name="Blankenburg K."/>
            <person name="Forbes L."/>
            <person name="Fu Q."/>
            <person name="Gubbala S."/>
            <person name="Hirani K."/>
            <person name="Jayaseelan J.C."/>
            <person name="Lara F."/>
            <person name="Munidasa M."/>
            <person name="Palculict T."/>
            <person name="Patil S."/>
            <person name="Pu L.-L."/>
            <person name="Saada N."/>
            <person name="Tang L."/>
            <person name="Weissenberger G."/>
            <person name="Zhu Y."/>
            <person name="Hemphill L."/>
            <person name="Shang Y."/>
            <person name="Youmans B."/>
            <person name="Ayvaz T."/>
            <person name="Ross M."/>
            <person name="Santibanez J."/>
            <person name="Aqrawi P."/>
            <person name="Gross S."/>
            <person name="Joshi V."/>
            <person name="Fowler G."/>
            <person name="Nazareth L."/>
            <person name="Reid J."/>
            <person name="Worley K."/>
            <person name="Petrosino J."/>
            <person name="Highlander S."/>
            <person name="Gibbs R."/>
        </authorList>
    </citation>
    <scope>NUCLEOTIDE SEQUENCE [LARGE SCALE GENOMIC DNA]</scope>
    <source>
        <strain evidence="2 3">DSM 16608</strain>
    </source>
</reference>
<keyword evidence="1" id="KW-0472">Membrane</keyword>
<dbReference type="HOGENOM" id="CLU_189929_1_1_10"/>
<keyword evidence="1" id="KW-0812">Transmembrane</keyword>
<dbReference type="EMBL" id="AEWX01000001">
    <property type="protein sequence ID" value="EGC21258.1"/>
    <property type="molecule type" value="Genomic_DNA"/>
</dbReference>
<comment type="caution">
    <text evidence="2">The sequence shown here is derived from an EMBL/GenBank/DDBJ whole genome shotgun (WGS) entry which is preliminary data.</text>
</comment>
<dbReference type="InterPro" id="IPR046568">
    <property type="entry name" value="DUF6722"/>
</dbReference>
<evidence type="ECO:0000313" key="2">
    <source>
        <dbReference type="EMBL" id="EGC21258.1"/>
    </source>
</evidence>
<dbReference type="Proteomes" id="UP000005697">
    <property type="component" value="Unassembled WGS sequence"/>
</dbReference>
<keyword evidence="3" id="KW-1185">Reference proteome</keyword>
<feature type="transmembrane region" description="Helical" evidence="1">
    <location>
        <begin position="36"/>
        <end position="57"/>
    </location>
</feature>